<evidence type="ECO:0000256" key="5">
    <source>
        <dbReference type="ARBA" id="ARBA00022989"/>
    </source>
</evidence>
<comment type="subcellular location">
    <subcellularLocation>
        <location evidence="1">Membrane</location>
        <topology evidence="1">Multi-pass membrane protein</topology>
    </subcellularLocation>
</comment>
<keyword evidence="5 9" id="KW-1133">Transmembrane helix</keyword>
<organism evidence="10 11">
    <name type="scientific">Ficus carica</name>
    <name type="common">Common fig</name>
    <dbReference type="NCBI Taxonomy" id="3494"/>
    <lineage>
        <taxon>Eukaryota</taxon>
        <taxon>Viridiplantae</taxon>
        <taxon>Streptophyta</taxon>
        <taxon>Embryophyta</taxon>
        <taxon>Tracheophyta</taxon>
        <taxon>Spermatophyta</taxon>
        <taxon>Magnoliopsida</taxon>
        <taxon>eudicotyledons</taxon>
        <taxon>Gunneridae</taxon>
        <taxon>Pentapetalae</taxon>
        <taxon>rosids</taxon>
        <taxon>fabids</taxon>
        <taxon>Rosales</taxon>
        <taxon>Moraceae</taxon>
        <taxon>Ficeae</taxon>
        <taxon>Ficus</taxon>
    </lineage>
</organism>
<feature type="region of interest" description="Disordered" evidence="8">
    <location>
        <begin position="1"/>
        <end position="22"/>
    </location>
</feature>
<dbReference type="EMBL" id="BTGU01000001">
    <property type="protein sequence ID" value="GMN24655.1"/>
    <property type="molecule type" value="Genomic_DNA"/>
</dbReference>
<dbReference type="GO" id="GO:0016020">
    <property type="term" value="C:membrane"/>
    <property type="evidence" value="ECO:0007669"/>
    <property type="project" value="UniProtKB-SubCell"/>
</dbReference>
<dbReference type="GO" id="GO:0006952">
    <property type="term" value="P:defense response"/>
    <property type="evidence" value="ECO:0007669"/>
    <property type="project" value="UniProtKB-KW"/>
</dbReference>
<keyword evidence="6 9" id="KW-0472">Membrane</keyword>
<evidence type="ECO:0008006" key="12">
    <source>
        <dbReference type="Google" id="ProtNLM"/>
    </source>
</evidence>
<evidence type="ECO:0000313" key="10">
    <source>
        <dbReference type="EMBL" id="GMN24655.1"/>
    </source>
</evidence>
<evidence type="ECO:0000256" key="4">
    <source>
        <dbReference type="ARBA" id="ARBA00022821"/>
    </source>
</evidence>
<protein>
    <recommendedName>
        <fullName evidence="12">MLO-like protein</fullName>
    </recommendedName>
</protein>
<gene>
    <name evidence="10" type="ORF">TIFTF001_000650</name>
</gene>
<evidence type="ECO:0000256" key="2">
    <source>
        <dbReference type="ARBA" id="ARBA00006574"/>
    </source>
</evidence>
<name>A0AA88CNI0_FICCA</name>
<dbReference type="Pfam" id="PF03094">
    <property type="entry name" value="Mlo"/>
    <property type="match status" value="1"/>
</dbReference>
<dbReference type="AlphaFoldDB" id="A0AA88CNI0"/>
<feature type="transmembrane region" description="Helical" evidence="9">
    <location>
        <begin position="28"/>
        <end position="52"/>
    </location>
</feature>
<keyword evidence="4" id="KW-0611">Plant defense</keyword>
<feature type="compositionally biased region" description="Low complexity" evidence="8">
    <location>
        <begin position="1"/>
        <end position="21"/>
    </location>
</feature>
<evidence type="ECO:0000256" key="6">
    <source>
        <dbReference type="ARBA" id="ARBA00023136"/>
    </source>
</evidence>
<reference evidence="10" key="1">
    <citation type="submission" date="2023-07" db="EMBL/GenBank/DDBJ databases">
        <title>draft genome sequence of fig (Ficus carica).</title>
        <authorList>
            <person name="Takahashi T."/>
            <person name="Nishimura K."/>
        </authorList>
    </citation>
    <scope>NUCLEOTIDE SEQUENCE</scope>
</reference>
<dbReference type="PANTHER" id="PTHR31942:SF89">
    <property type="entry name" value="MLO-LIKE PROTEIN 3"/>
    <property type="match status" value="1"/>
</dbReference>
<keyword evidence="11" id="KW-1185">Reference proteome</keyword>
<dbReference type="PANTHER" id="PTHR31942">
    <property type="entry name" value="MLO-LIKE PROTEIN 1"/>
    <property type="match status" value="1"/>
</dbReference>
<comment type="similarity">
    <text evidence="2">Belongs to the MLO family.</text>
</comment>
<evidence type="ECO:0000313" key="11">
    <source>
        <dbReference type="Proteomes" id="UP001187192"/>
    </source>
</evidence>
<proteinExistence type="inferred from homology"/>
<keyword evidence="3 9" id="KW-0812">Transmembrane</keyword>
<evidence type="ECO:0000256" key="3">
    <source>
        <dbReference type="ARBA" id="ARBA00022692"/>
    </source>
</evidence>
<comment type="caution">
    <text evidence="10">The sequence shown here is derived from an EMBL/GenBank/DDBJ whole genome shotgun (WGS) entry which is preliminary data.</text>
</comment>
<sequence length="162" mass="17539">MMATGSSAAATASSSSSSSRSLQDTPTWALATVCFIFISLSIFIEHLIHLICNWLKKHRKTALFEAVEKLKSVLILLGLMSLTLTVTQRPISKICIPTKVAYTMLPCRKSGSTKTTKALGLLFSSSSMETDSLFEDFQFEPGRRLAGSSVSSDHCESQGIIG</sequence>
<dbReference type="InterPro" id="IPR004326">
    <property type="entry name" value="Mlo"/>
</dbReference>
<evidence type="ECO:0000256" key="9">
    <source>
        <dbReference type="SAM" id="Phobius"/>
    </source>
</evidence>
<evidence type="ECO:0000256" key="1">
    <source>
        <dbReference type="ARBA" id="ARBA00004141"/>
    </source>
</evidence>
<keyword evidence="7" id="KW-0568">Pathogenesis-related protein</keyword>
<evidence type="ECO:0000256" key="7">
    <source>
        <dbReference type="ARBA" id="ARBA00023265"/>
    </source>
</evidence>
<evidence type="ECO:0000256" key="8">
    <source>
        <dbReference type="SAM" id="MobiDB-lite"/>
    </source>
</evidence>
<accession>A0AA88CNI0</accession>
<dbReference type="Proteomes" id="UP001187192">
    <property type="component" value="Unassembled WGS sequence"/>
</dbReference>